<protein>
    <recommendedName>
        <fullName evidence="2">HTH luxR-type domain-containing protein</fullName>
    </recommendedName>
</protein>
<organism evidence="3">
    <name type="scientific">Klebsiella quasipneumoniae</name>
    <dbReference type="NCBI Taxonomy" id="1463165"/>
    <lineage>
        <taxon>Bacteria</taxon>
        <taxon>Pseudomonadati</taxon>
        <taxon>Pseudomonadota</taxon>
        <taxon>Gammaproteobacteria</taxon>
        <taxon>Enterobacterales</taxon>
        <taxon>Enterobacteriaceae</taxon>
        <taxon>Klebsiella/Raoultella group</taxon>
        <taxon>Klebsiella</taxon>
        <taxon>Klebsiella pneumoniae complex</taxon>
    </lineage>
</organism>
<dbReference type="Gene3D" id="1.10.10.10">
    <property type="entry name" value="Winged helix-like DNA-binding domain superfamily/Winged helix DNA-binding domain"/>
    <property type="match status" value="1"/>
</dbReference>
<name>A0A6B7Q269_9ENTR</name>
<evidence type="ECO:0000259" key="2">
    <source>
        <dbReference type="SMART" id="SM00421"/>
    </source>
</evidence>
<dbReference type="SUPFAM" id="SSF46894">
    <property type="entry name" value="C-terminal effector domain of the bipartite response regulators"/>
    <property type="match status" value="1"/>
</dbReference>
<evidence type="ECO:0000313" key="3">
    <source>
        <dbReference type="EMBL" id="QFX77684.1"/>
    </source>
</evidence>
<sequence length="218" mass="25412">MVKYNNIDNELFQKMCEVKVSVITKIAFIYEAIIHILKKTAIPHIRFIIKKNDDYLLDKDIVFYETVPGELFLPNAKFMKCKPAGILFILHDYTDGFCFDDVKRFKNNTFTFSMKNNTVEQLIITIKHGLINYTHSQSCSIREEKIEKRVRINLSKKQSKITIQLASGLDLKTISSLNKVTVNTIKYHIKEIKKKMKLASTYELYQFAHMLKSLTDST</sequence>
<proteinExistence type="predicted"/>
<dbReference type="GO" id="GO:0003677">
    <property type="term" value="F:DNA binding"/>
    <property type="evidence" value="ECO:0007669"/>
    <property type="project" value="UniProtKB-KW"/>
</dbReference>
<dbReference type="InterPro" id="IPR016032">
    <property type="entry name" value="Sig_transdc_resp-reg_C-effctor"/>
</dbReference>
<dbReference type="InterPro" id="IPR000792">
    <property type="entry name" value="Tscrpt_reg_LuxR_C"/>
</dbReference>
<evidence type="ECO:0000256" key="1">
    <source>
        <dbReference type="ARBA" id="ARBA00023125"/>
    </source>
</evidence>
<dbReference type="GO" id="GO:0006355">
    <property type="term" value="P:regulation of DNA-templated transcription"/>
    <property type="evidence" value="ECO:0007669"/>
    <property type="project" value="InterPro"/>
</dbReference>
<dbReference type="InterPro" id="IPR036388">
    <property type="entry name" value="WH-like_DNA-bd_sf"/>
</dbReference>
<dbReference type="SMART" id="SM00421">
    <property type="entry name" value="HTH_LUXR"/>
    <property type="match status" value="1"/>
</dbReference>
<reference evidence="3" key="1">
    <citation type="submission" date="2019-08" db="EMBL/GenBank/DDBJ databases">
        <authorList>
            <person name="Xu Y."/>
        </authorList>
    </citation>
    <scope>NUCLEOTIDE SEQUENCE</scope>
    <source>
        <strain evidence="3">A2508</strain>
        <plasmid evidence="3">pA2508-emrE</plasmid>
    </source>
</reference>
<geneLocation type="plasmid" evidence="3">
    <name>pA2508-emrE</name>
</geneLocation>
<dbReference type="AlphaFoldDB" id="A0A6B7Q269"/>
<dbReference type="Pfam" id="PF00196">
    <property type="entry name" value="GerE"/>
    <property type="match status" value="1"/>
</dbReference>
<accession>A0A6B7Q269</accession>
<dbReference type="EMBL" id="MN310379">
    <property type="protein sequence ID" value="QFX77684.1"/>
    <property type="molecule type" value="Genomic_DNA"/>
</dbReference>
<keyword evidence="1" id="KW-0238">DNA-binding</keyword>
<keyword evidence="3" id="KW-0614">Plasmid</keyword>
<feature type="domain" description="HTH luxR-type" evidence="2">
    <location>
        <begin position="151"/>
        <end position="208"/>
    </location>
</feature>
<dbReference type="RefSeq" id="WP_065905266.1">
    <property type="nucleotide sequence ID" value="NZ_BQUD01000029.1"/>
</dbReference>